<comment type="caution">
    <text evidence="2">The sequence shown here is derived from an EMBL/GenBank/DDBJ whole genome shotgun (WGS) entry which is preliminary data.</text>
</comment>
<keyword evidence="3" id="KW-1185">Reference proteome</keyword>
<feature type="transmembrane region" description="Helical" evidence="1">
    <location>
        <begin position="85"/>
        <end position="103"/>
    </location>
</feature>
<evidence type="ECO:0000256" key="1">
    <source>
        <dbReference type="SAM" id="Phobius"/>
    </source>
</evidence>
<reference evidence="2 3" key="1">
    <citation type="submission" date="2016-08" db="EMBL/GenBank/DDBJ databases">
        <title>The complete genome of Streptomyces subrutilus 10-1-1.</title>
        <authorList>
            <person name="Chen X."/>
        </authorList>
    </citation>
    <scope>NUCLEOTIDE SEQUENCE [LARGE SCALE GENOMIC DNA]</scope>
    <source>
        <strain evidence="2 3">10-1-1</strain>
    </source>
</reference>
<dbReference type="OrthoDB" id="4301670at2"/>
<accession>A0A1E5P070</accession>
<dbReference type="Proteomes" id="UP000095705">
    <property type="component" value="Unassembled WGS sequence"/>
</dbReference>
<name>A0A1E5P070_9ACTN</name>
<evidence type="ECO:0000313" key="2">
    <source>
        <dbReference type="EMBL" id="OEJ22298.1"/>
    </source>
</evidence>
<dbReference type="AlphaFoldDB" id="A0A1E5P070"/>
<proteinExistence type="predicted"/>
<feature type="transmembrane region" description="Helical" evidence="1">
    <location>
        <begin position="12"/>
        <end position="36"/>
    </location>
</feature>
<keyword evidence="1" id="KW-0812">Transmembrane</keyword>
<keyword evidence="1" id="KW-1133">Transmembrane helix</keyword>
<evidence type="ECO:0000313" key="3">
    <source>
        <dbReference type="Proteomes" id="UP000095705"/>
    </source>
</evidence>
<gene>
    <name evidence="2" type="ORF">BGK67_32540</name>
</gene>
<feature type="transmembrane region" description="Helical" evidence="1">
    <location>
        <begin position="56"/>
        <end position="78"/>
    </location>
</feature>
<keyword evidence="1" id="KW-0472">Membrane</keyword>
<organism evidence="2 3">
    <name type="scientific">Streptomyces subrutilus</name>
    <dbReference type="NCBI Taxonomy" id="36818"/>
    <lineage>
        <taxon>Bacteria</taxon>
        <taxon>Bacillati</taxon>
        <taxon>Actinomycetota</taxon>
        <taxon>Actinomycetes</taxon>
        <taxon>Kitasatosporales</taxon>
        <taxon>Streptomycetaceae</taxon>
        <taxon>Streptomyces</taxon>
    </lineage>
</organism>
<sequence length="105" mass="10814">MRMGRGKEPSTGQQVGVGVALLIPDLMAIAWLVFGYGMAGWADGYDQDSVPGAPKVAWQGMWILVGGAVITGGGFLALRWRVTGIMQALVLGIGAGLLAALALSD</sequence>
<protein>
    <submittedName>
        <fullName evidence="2">Uncharacterized protein</fullName>
    </submittedName>
</protein>
<dbReference type="EMBL" id="MEHK01000002">
    <property type="protein sequence ID" value="OEJ22298.1"/>
    <property type="molecule type" value="Genomic_DNA"/>
</dbReference>